<evidence type="ECO:0000313" key="1">
    <source>
        <dbReference type="EMBL" id="MDR7294935.1"/>
    </source>
</evidence>
<name>A0ABU1Z2V5_9BURK</name>
<dbReference type="EMBL" id="JAVDXQ010000001">
    <property type="protein sequence ID" value="MDR7294935.1"/>
    <property type="molecule type" value="Genomic_DNA"/>
</dbReference>
<dbReference type="NCBIfam" id="TIGR01681">
    <property type="entry name" value="HAD-SF-IIIC"/>
    <property type="match status" value="1"/>
</dbReference>
<keyword evidence="2" id="KW-1185">Reference proteome</keyword>
<accession>A0ABU1Z2V5</accession>
<gene>
    <name evidence="1" type="ORF">J2X16_000256</name>
</gene>
<dbReference type="SUPFAM" id="SSF56784">
    <property type="entry name" value="HAD-like"/>
    <property type="match status" value="1"/>
</dbReference>
<dbReference type="InterPro" id="IPR010033">
    <property type="entry name" value="HAD_SF_ppase_IIIC"/>
</dbReference>
<dbReference type="Gene3D" id="3.40.50.1110">
    <property type="entry name" value="SGNH hydrolase"/>
    <property type="match status" value="1"/>
</dbReference>
<dbReference type="NCBIfam" id="TIGR01686">
    <property type="entry name" value="FkbH"/>
    <property type="match status" value="1"/>
</dbReference>
<organism evidence="1 2">
    <name type="scientific">Pelomonas aquatica</name>
    <dbReference type="NCBI Taxonomy" id="431058"/>
    <lineage>
        <taxon>Bacteria</taxon>
        <taxon>Pseudomonadati</taxon>
        <taxon>Pseudomonadota</taxon>
        <taxon>Betaproteobacteria</taxon>
        <taxon>Burkholderiales</taxon>
        <taxon>Sphaerotilaceae</taxon>
        <taxon>Roseateles</taxon>
    </lineage>
</organism>
<reference evidence="1 2" key="1">
    <citation type="submission" date="2023-07" db="EMBL/GenBank/DDBJ databases">
        <title>Sorghum-associated microbial communities from plants grown in Nebraska, USA.</title>
        <authorList>
            <person name="Schachtman D."/>
        </authorList>
    </citation>
    <scope>NUCLEOTIDE SEQUENCE [LARGE SCALE GENOMIC DNA]</scope>
    <source>
        <strain evidence="1 2">BE310</strain>
    </source>
</reference>
<dbReference type="InterPro" id="IPR036514">
    <property type="entry name" value="SGNH_hydro_sf"/>
</dbReference>
<protein>
    <submittedName>
        <fullName evidence="1">FkbH-like protein</fullName>
    </submittedName>
</protein>
<dbReference type="Gene3D" id="3.40.50.1000">
    <property type="entry name" value="HAD superfamily/HAD-like"/>
    <property type="match status" value="1"/>
</dbReference>
<dbReference type="Proteomes" id="UP001180536">
    <property type="component" value="Unassembled WGS sequence"/>
</dbReference>
<proteinExistence type="predicted"/>
<evidence type="ECO:0000313" key="2">
    <source>
        <dbReference type="Proteomes" id="UP001180536"/>
    </source>
</evidence>
<dbReference type="InterPro" id="IPR023214">
    <property type="entry name" value="HAD_sf"/>
</dbReference>
<dbReference type="RefSeq" id="WP_310340750.1">
    <property type="nucleotide sequence ID" value="NZ_JAVDXQ010000001.1"/>
</dbReference>
<comment type="caution">
    <text evidence="1">The sequence shown here is derived from an EMBL/GenBank/DDBJ whole genome shotgun (WGS) entry which is preliminary data.</text>
</comment>
<sequence length="595" mass="64240">MSDADALATLGRADAPMVEVLQALKVLDGSTAGFRTLRVGIAANVTVDLLGTYLRRHAYAAGVRLQVDKGNYDDLVGDAQTHAAAGVDLLVILPFFDNLQPGWETQLETLDADARAAAQADYLNRLELALQAAEAVPQVLLFTGHLMNPAVGARSPQQVALDAFNDGLADAAARHPQVKRVETAGLLARFGARHAFDARFYFRGKAPYTAGFVDQLAQAAAAATRRFGTQFHKVLALDCDNSLWGGIVGEDGPDGIKLDRYSYPGNIFWTVQQQFKALEAGGALLCLNSKNNPADVDEVLANHPHMVLRDAQLVAKKVNWTDKPSNLRALAAELNLGLDSFVFIDDSAFEVEAVREQLPQVRVFQVPKALQDYPALVRDEIAPLFTAGGVSAESKGKTQQYRALAQAAEARAGFANQEDYLRSLGLTVTLQRDAQAQLARITELMAKSNQFNLTTERLQAGDVAALMARPGATVYSFSVSDRLAEHGLTGVLITEDDADDAGAVRVHSFLMSCRVIGRGIEFAVWRAVVADALARGKQRLKAAYRPTAKNAQVADFYDRLGLSLSSAAGDGTRFYRAELATVQLAESAWVELRNG</sequence>
<dbReference type="InterPro" id="IPR036412">
    <property type="entry name" value="HAD-like_sf"/>
</dbReference>
<dbReference type="InterPro" id="IPR010037">
    <property type="entry name" value="FkbH_domain"/>
</dbReference>